<proteinExistence type="predicted"/>
<dbReference type="InterPro" id="IPR038378">
    <property type="entry name" value="MHB_sf"/>
</dbReference>
<sequence>MKFRGITTRRRVAGVCAGAVLAGFAGATAATATAPSALAAPDQCTASAVSGTVSSVTNEARAYLAARPAANQAVTAAFSQPRPQAAATLRSYFTAHPQEYFDLRGILAPIDEVQRQCNITALPPGLASAYDEFMAG</sequence>
<gene>
    <name evidence="1" type="ORF">C731_4195</name>
</gene>
<dbReference type="Gene3D" id="1.20.20.20">
    <property type="entry name" value="Haemophore, haem-binding domain"/>
    <property type="match status" value="1"/>
</dbReference>
<protein>
    <submittedName>
        <fullName evidence="1">Uncharacterized protein</fullName>
    </submittedName>
</protein>
<name>K5BIR0_MYCHD</name>
<dbReference type="PROSITE" id="PS51318">
    <property type="entry name" value="TAT"/>
    <property type="match status" value="1"/>
</dbReference>
<dbReference type="NCBIfam" id="TIGR04529">
    <property type="entry name" value="MTB_hemophore"/>
    <property type="match status" value="1"/>
</dbReference>
<dbReference type="AlphaFoldDB" id="K5BIR0"/>
<dbReference type="RefSeq" id="WP_005631193.1">
    <property type="nucleotide sequence ID" value="NZ_AMRA01000113.1"/>
</dbReference>
<dbReference type="Pfam" id="PF16525">
    <property type="entry name" value="MHB"/>
    <property type="match status" value="1"/>
</dbReference>
<evidence type="ECO:0000313" key="2">
    <source>
        <dbReference type="Proteomes" id="UP000006265"/>
    </source>
</evidence>
<dbReference type="GO" id="GO:0020037">
    <property type="term" value="F:heme binding"/>
    <property type="evidence" value="ECO:0007669"/>
    <property type="project" value="InterPro"/>
</dbReference>
<dbReference type="InterPro" id="IPR032407">
    <property type="entry name" value="MHB"/>
</dbReference>
<dbReference type="OrthoDB" id="4726347at2"/>
<dbReference type="InterPro" id="IPR006311">
    <property type="entry name" value="TAT_signal"/>
</dbReference>
<evidence type="ECO:0000313" key="1">
    <source>
        <dbReference type="EMBL" id="EKF21799.1"/>
    </source>
</evidence>
<dbReference type="EMBL" id="AMRA01000113">
    <property type="protein sequence ID" value="EKF21799.1"/>
    <property type="molecule type" value="Genomic_DNA"/>
</dbReference>
<comment type="caution">
    <text evidence="1">The sequence shown here is derived from an EMBL/GenBank/DDBJ whole genome shotgun (WGS) entry which is preliminary data.</text>
</comment>
<dbReference type="eggNOG" id="ENOG5030QJP">
    <property type="taxonomic scope" value="Bacteria"/>
</dbReference>
<dbReference type="PATRIC" id="fig|1122247.3.peg.4023"/>
<reference evidence="1 2" key="1">
    <citation type="journal article" date="2012" name="J. Bacteriol.">
        <title>Genome sequence of Mycobacterium hassiacum DSM 44199, a rare source of heat-stable mycobacterial proteins.</title>
        <authorList>
            <person name="Tiago I."/>
            <person name="Maranha A."/>
            <person name="Mendes V."/>
            <person name="Alarico S."/>
            <person name="Moynihan P.J."/>
            <person name="Clarke A.J."/>
            <person name="Macedo-Ribeiro S."/>
            <person name="Pereira P.J."/>
            <person name="Empadinhas N."/>
        </authorList>
    </citation>
    <scope>NUCLEOTIDE SEQUENCE [LARGE SCALE GENOMIC DNA]</scope>
    <source>
        <strain evidence="2">DSM 44199 / CIP 105218 / JCM 12690 / 3849</strain>
    </source>
</reference>
<dbReference type="Proteomes" id="UP000006265">
    <property type="component" value="Unassembled WGS sequence"/>
</dbReference>
<keyword evidence="2" id="KW-1185">Reference proteome</keyword>
<dbReference type="STRING" id="1122247.GCA_000379865_01245"/>
<organism evidence="1 2">
    <name type="scientific">Mycolicibacterium hassiacum (strain DSM 44199 / CIP 105218 / JCM 12690 / 3849)</name>
    <name type="common">Mycobacterium hassiacum</name>
    <dbReference type="NCBI Taxonomy" id="1122247"/>
    <lineage>
        <taxon>Bacteria</taxon>
        <taxon>Bacillati</taxon>
        <taxon>Actinomycetota</taxon>
        <taxon>Actinomycetes</taxon>
        <taxon>Mycobacteriales</taxon>
        <taxon>Mycobacteriaceae</taxon>
        <taxon>Mycolicibacterium</taxon>
    </lineage>
</organism>
<accession>K5BIR0</accession>